<dbReference type="OrthoDB" id="3354040at2759"/>
<reference evidence="2" key="1">
    <citation type="submission" date="2014-06" db="EMBL/GenBank/DDBJ databases">
        <authorList>
            <person name="Ju J."/>
            <person name="Zhang J."/>
        </authorList>
    </citation>
    <scope>NUCLEOTIDE SEQUENCE</scope>
    <source>
        <strain evidence="2">SscI8</strain>
    </source>
</reference>
<name>A0A127ZAD5_9BASI</name>
<evidence type="ECO:0000256" key="1">
    <source>
        <dbReference type="SAM" id="MobiDB-lite"/>
    </source>
</evidence>
<organism evidence="2">
    <name type="scientific">Sporisorium scitamineum</name>
    <dbReference type="NCBI Taxonomy" id="49012"/>
    <lineage>
        <taxon>Eukaryota</taxon>
        <taxon>Fungi</taxon>
        <taxon>Dikarya</taxon>
        <taxon>Basidiomycota</taxon>
        <taxon>Ustilaginomycotina</taxon>
        <taxon>Ustilaginomycetes</taxon>
        <taxon>Ustilaginales</taxon>
        <taxon>Ustilaginaceae</taxon>
        <taxon>Sporisorium</taxon>
    </lineage>
</organism>
<feature type="compositionally biased region" description="Polar residues" evidence="1">
    <location>
        <begin position="302"/>
        <end position="313"/>
    </location>
</feature>
<evidence type="ECO:0000313" key="2">
    <source>
        <dbReference type="EMBL" id="CDU23090.1"/>
    </source>
</evidence>
<dbReference type="EMBL" id="LK056662">
    <property type="protein sequence ID" value="CDU23090.1"/>
    <property type="molecule type" value="Genomic_DNA"/>
</dbReference>
<feature type="compositionally biased region" description="Polar residues" evidence="1">
    <location>
        <begin position="217"/>
        <end position="239"/>
    </location>
</feature>
<proteinExistence type="predicted"/>
<feature type="compositionally biased region" description="Pro residues" evidence="1">
    <location>
        <begin position="377"/>
        <end position="388"/>
    </location>
</feature>
<feature type="region of interest" description="Disordered" evidence="1">
    <location>
        <begin position="269"/>
        <end position="413"/>
    </location>
</feature>
<feature type="region of interest" description="Disordered" evidence="1">
    <location>
        <begin position="217"/>
        <end position="251"/>
    </location>
</feature>
<protein>
    <submittedName>
        <fullName evidence="2">Uncharacterized protein</fullName>
    </submittedName>
</protein>
<gene>
    <name evidence="2" type="ORF">SPSC_01720</name>
</gene>
<accession>A0A127ZAD5</accession>
<sequence length="466" mass="50633">MQTAPPLSDAWLPPRATSQASSYHTVLDHFTNAGAIDSTESLTSTIEPHAAASDVASSPPKSPELEYETITHRRHGKALIIEHPTLVNFIPSTEIQTTVSVTADRDVIDTIFPPTAVLRASQRINPTYSQGQKDQTGEFDVQQLLKKHEEELCQTLRDKLTENYDPTGSIKKEIFTTLTQVTRFPDPVGTDLKRFSKDQCPCVCSEVGCDPLQPHTDSSISNVSQPSSFLDMTEASTPNGGAYGSTRSAKDGKTKHRFGFLTLGGRFGRSRSSVDLSRDPTDNAGGKAALPVSAPPLPSALTEQATPPRSKSFSDLVRRRRSKHMARTSLDATPTATHHTHNNTNTNQLAPHPPSADLTSRRLARHSLDTTRTPTPTSAPTPPTPPPRRSSKVYAHLPRKPIPTFSSSSTIPRNSLSMYSIGQIVEEDEGSELVRGGLMSSYHPANNQLATTPRPVVPETQFGLAL</sequence>
<dbReference type="AlphaFoldDB" id="A0A127ZAD5"/>